<keyword evidence="5" id="KW-1185">Reference proteome</keyword>
<dbReference type="EMBL" id="FR823391">
    <property type="protein sequence ID" value="CBZ54268.1"/>
    <property type="molecule type" value="Genomic_DNA"/>
</dbReference>
<dbReference type="InParanoid" id="F0VLZ0"/>
<dbReference type="Proteomes" id="UP000007494">
    <property type="component" value="Chromosome X"/>
</dbReference>
<sequence>MPHSFALIAALSGLGASASHTASTNDVADLFQSGWHASPLNSVPTFVSAVSKTVSGTLHHGLGFLGQASGGAKFAATAAARSSSSASASLYCTGSVPIYSGGSSSAAGAGATHGGTPGIASKFLSLCTNHATTGSTDAAAAAAGSTDPSDIFYTAKAASSAGLGSASGKAALVKTSSRHATHFLASTGMGAYHSAAVSTPGAGEGSMPLGGTGGDSELPTGTGILLGATKGLSPSVGGATPGDHGLKFLQVLQTHNSGPAAGGAVASTSKGALFSHSSVHAKKTILTKAAAHGGKKACGKNTSFFGKKRKGGFSKNSRTSTQDAKRAQKAAAKEAKQKEAAARKEQKRMDSERQKAQKQQRRQENDAKKREKQIERENERSRAKEQRKLEKQERAKYRQEKERLREEQRRYRNLRKEEQELDRQRGKYAESRSRGMDYDGGYRPGGHYGRSYGRSYSPSGYRSQSYGGGYHSGSYGPSYGRSYSPRGYYGSSYGGGYHSGSYGPSYGRSYSPRGYYGSSYGGGYHSSSHYNPPSGSSHGATSRGTPYNPAATYGTPASNGTAGSYGQGSAVAPGADGATGGGAGGNTAGPVQYVYSQPGEAATGTKSVRVIQDVAETKNGVTTHHVTETVSSSRAGIPSQSVPDTAIGGAAASGYGGVHDTPGGDEYHDGGDLSAYEGVEEDGEEFVSLKTLHLQVATLFFGSFGLRKQLGDAAKEERGSQCIGSRQSKAWSVKSLQRRKERRERVAHLREMRITEAERHLAKKKVPFLRFKTALNGDAEKNEVMVAHHRLIDTEGGSTTPDTMSCAETDVGEKVRETRRWGEEINMELAWDTCAVRRKSDRCFEFIKDDRLAALREETNGSYSGYCGELDSSPVDGTGTEDDDRWTSDEEIKARRPEEGSGGFRITCRRLQRTDHKCTGRQELSQEMTKKGFGARIRVGCFRNEPTIFPFCSRRVQLSLLPLRHLMYVDFLA</sequence>
<organism evidence="3 5">
    <name type="scientific">Neospora caninum (strain Liverpool)</name>
    <dbReference type="NCBI Taxonomy" id="572307"/>
    <lineage>
        <taxon>Eukaryota</taxon>
        <taxon>Sar</taxon>
        <taxon>Alveolata</taxon>
        <taxon>Apicomplexa</taxon>
        <taxon>Conoidasida</taxon>
        <taxon>Coccidia</taxon>
        <taxon>Eucoccidiorida</taxon>
        <taxon>Eimeriorina</taxon>
        <taxon>Sarcocystidae</taxon>
        <taxon>Neospora</taxon>
    </lineage>
</organism>
<reference evidence="3" key="1">
    <citation type="submission" date="2011-02" db="EMBL/GenBank/DDBJ databases">
        <authorList>
            <person name="Aslett M."/>
        </authorList>
    </citation>
    <scope>NUCLEOTIDE SEQUENCE</scope>
    <source>
        <strain evidence="3">Liverpool</strain>
    </source>
</reference>
<protein>
    <submittedName>
        <fullName evidence="3">Uncharacterized protein</fullName>
    </submittedName>
</protein>
<gene>
    <name evidence="4" type="ORF">BN1204_047000</name>
    <name evidence="3" type="ORF">NCLIV_047000</name>
</gene>
<dbReference type="InterPro" id="IPR053109">
    <property type="entry name" value="Ser/Thr-Kinase-Related"/>
</dbReference>
<dbReference type="CDD" id="cd22249">
    <property type="entry name" value="UDM1_RNF168_RNF169-like"/>
    <property type="match status" value="1"/>
</dbReference>
<feature type="compositionally biased region" description="Basic and acidic residues" evidence="1">
    <location>
        <begin position="323"/>
        <end position="437"/>
    </location>
</feature>
<evidence type="ECO:0000256" key="2">
    <source>
        <dbReference type="SAM" id="SignalP"/>
    </source>
</evidence>
<reference evidence="4" key="4">
    <citation type="journal article" date="2015" name="PLoS ONE">
        <title>Comprehensive Evaluation of Toxoplasma gondii VEG and Neospora caninum LIV Genomes with Tachyzoite Stage Transcriptome and Proteome Defines Novel Transcript Features.</title>
        <authorList>
            <person name="Ramaprasad A."/>
            <person name="Mourier T."/>
            <person name="Naeem R."/>
            <person name="Malas T.B."/>
            <person name="Moussa E."/>
            <person name="Panigrahi A."/>
            <person name="Vermont S.J."/>
            <person name="Otto T.D."/>
            <person name="Wastling J."/>
            <person name="Pain A."/>
        </authorList>
    </citation>
    <scope>NUCLEOTIDE SEQUENCE</scope>
    <source>
        <strain evidence="4">Liverpool</strain>
    </source>
</reference>
<name>F0VLZ0_NEOCL</name>
<feature type="chain" id="PRO_5007655326" evidence="2">
    <location>
        <begin position="19"/>
        <end position="973"/>
    </location>
</feature>
<evidence type="ECO:0000256" key="1">
    <source>
        <dbReference type="SAM" id="MobiDB-lite"/>
    </source>
</evidence>
<dbReference type="GeneID" id="13442199"/>
<reference evidence="5" key="3">
    <citation type="journal article" date="2012" name="PLoS Pathog.">
        <title>Comparative genomics of the apicomplexan parasites Toxoplasma gondii and Neospora caninum: Coccidia differing in host range and transmission strategy.</title>
        <authorList>
            <person name="Reid A.J."/>
            <person name="Vermont S.J."/>
            <person name="Cotton J.A."/>
            <person name="Harris D."/>
            <person name="Hill-Cawthorne G.A."/>
            <person name="Konen-Waisman S."/>
            <person name="Latham S.M."/>
            <person name="Mourier T."/>
            <person name="Norton R."/>
            <person name="Quail M.A."/>
            <person name="Sanders M."/>
            <person name="Shanmugam D."/>
            <person name="Sohal A."/>
            <person name="Wasmuth J.D."/>
            <person name="Brunk B."/>
            <person name="Grigg M.E."/>
            <person name="Howard J.C."/>
            <person name="Parkinson J."/>
            <person name="Roos D.S."/>
            <person name="Trees A.J."/>
            <person name="Berriman M."/>
            <person name="Pain A."/>
            <person name="Wastling J.M."/>
        </authorList>
    </citation>
    <scope>NUCLEOTIDE SEQUENCE [LARGE SCALE GENOMIC DNA]</scope>
    <source>
        <strain evidence="5">Liverpool</strain>
    </source>
</reference>
<evidence type="ECO:0000313" key="3">
    <source>
        <dbReference type="EMBL" id="CBZ54268.1"/>
    </source>
</evidence>
<dbReference type="OMA" id="CTGSVPI"/>
<feature type="signal peptide" evidence="2">
    <location>
        <begin position="1"/>
        <end position="18"/>
    </location>
</feature>
<feature type="compositionally biased region" description="Low complexity" evidence="1">
    <location>
        <begin position="449"/>
        <end position="465"/>
    </location>
</feature>
<feature type="region of interest" description="Disordered" evidence="1">
    <location>
        <begin position="530"/>
        <end position="555"/>
    </location>
</feature>
<dbReference type="AlphaFoldDB" id="F0VLZ0"/>
<dbReference type="RefSeq" id="XP_003884299.1">
    <property type="nucleotide sequence ID" value="XM_003884250.1"/>
</dbReference>
<feature type="region of interest" description="Disordered" evidence="1">
    <location>
        <begin position="291"/>
        <end position="465"/>
    </location>
</feature>
<keyword evidence="2" id="KW-0732">Signal</keyword>
<feature type="region of interest" description="Disordered" evidence="1">
    <location>
        <begin position="867"/>
        <end position="887"/>
    </location>
</feature>
<dbReference type="PANTHER" id="PTHR31534:SF3">
    <property type="entry name" value="HPC2-RELATED DOMAIN-CONTAINING PROTEIN"/>
    <property type="match status" value="1"/>
</dbReference>
<dbReference type="eggNOG" id="ENOG502QSSK">
    <property type="taxonomic scope" value="Eukaryota"/>
</dbReference>
<dbReference type="OrthoDB" id="333518at2759"/>
<dbReference type="EMBL" id="LN714485">
    <property type="protein sequence ID" value="CEL68973.1"/>
    <property type="molecule type" value="Genomic_DNA"/>
</dbReference>
<dbReference type="PANTHER" id="PTHR31534">
    <property type="entry name" value="ATAXIN 7, ISOFORM A"/>
    <property type="match status" value="1"/>
</dbReference>
<reference evidence="3" key="2">
    <citation type="submission" date="2011-03" db="EMBL/GenBank/DDBJ databases">
        <title>Comparative genomics and transcriptomics of Neospora caninum and Toxoplasma gondii.</title>
        <authorList>
            <person name="Reid A.J."/>
            <person name="Sohal A."/>
            <person name="Harris D."/>
            <person name="Quail M."/>
            <person name="Sanders M."/>
            <person name="Berriman M."/>
            <person name="Wastling J.M."/>
            <person name="Pain A."/>
        </authorList>
    </citation>
    <scope>NUCLEOTIDE SEQUENCE</scope>
    <source>
        <strain evidence="3">Liverpool</strain>
    </source>
</reference>
<dbReference type="VEuPathDB" id="ToxoDB:NCLIV_047000"/>
<feature type="compositionally biased region" description="Low complexity" evidence="1">
    <location>
        <begin position="530"/>
        <end position="539"/>
    </location>
</feature>
<evidence type="ECO:0000313" key="4">
    <source>
        <dbReference type="EMBL" id="CEL68973.1"/>
    </source>
</evidence>
<evidence type="ECO:0000313" key="5">
    <source>
        <dbReference type="Proteomes" id="UP000007494"/>
    </source>
</evidence>
<accession>F0VLZ0</accession>
<proteinExistence type="predicted"/>